<evidence type="ECO:0000313" key="2">
    <source>
        <dbReference type="Proteomes" id="UP000198549"/>
    </source>
</evidence>
<reference evidence="1 2" key="1">
    <citation type="submission" date="2016-10" db="EMBL/GenBank/DDBJ databases">
        <authorList>
            <person name="de Groot N.N."/>
        </authorList>
    </citation>
    <scope>NUCLEOTIDE SEQUENCE [LARGE SCALE GENOMIC DNA]</scope>
    <source>
        <strain evidence="1 2">BS3776</strain>
    </source>
</reference>
<dbReference type="AlphaFoldDB" id="A0A1H0PWN2"/>
<dbReference type="Proteomes" id="UP000198549">
    <property type="component" value="Chromosome I"/>
</dbReference>
<evidence type="ECO:0000313" key="1">
    <source>
        <dbReference type="EMBL" id="SDP09601.1"/>
    </source>
</evidence>
<accession>A0A1H0PWN2</accession>
<proteinExistence type="predicted"/>
<dbReference type="EMBL" id="LT629709">
    <property type="protein sequence ID" value="SDP09601.1"/>
    <property type="molecule type" value="Genomic_DNA"/>
</dbReference>
<protein>
    <submittedName>
        <fullName evidence="1">Uncharacterized protein</fullName>
    </submittedName>
</protein>
<name>A0A1H0PWN2_PSERE</name>
<organism evidence="1 2">
    <name type="scientific">Pseudomonas reinekei</name>
    <dbReference type="NCBI Taxonomy" id="395598"/>
    <lineage>
        <taxon>Bacteria</taxon>
        <taxon>Pseudomonadati</taxon>
        <taxon>Pseudomonadota</taxon>
        <taxon>Gammaproteobacteria</taxon>
        <taxon>Pseudomonadales</taxon>
        <taxon>Pseudomonadaceae</taxon>
        <taxon>Pseudomonas</taxon>
    </lineage>
</organism>
<sequence length="33" mass="3737">MCLDVNISYNDNGMRLHVAVCAQLSHVRHNGRL</sequence>
<gene>
    <name evidence="1" type="ORF">SAMN04490202_2865</name>
</gene>